<dbReference type="InterPro" id="IPR018060">
    <property type="entry name" value="HTH_AraC"/>
</dbReference>
<dbReference type="Proteomes" id="UP000435649">
    <property type="component" value="Unassembled WGS sequence"/>
</dbReference>
<protein>
    <submittedName>
        <fullName evidence="5">Helix-turn-helix transcriptional regulator</fullName>
    </submittedName>
</protein>
<dbReference type="SUPFAM" id="SSF51215">
    <property type="entry name" value="Regulatory protein AraC"/>
    <property type="match status" value="1"/>
</dbReference>
<reference evidence="5 6" key="1">
    <citation type="submission" date="2019-08" db="EMBL/GenBank/DDBJ databases">
        <title>In-depth cultivation of the pig gut microbiome towards novel bacterial diversity and tailored functional studies.</title>
        <authorList>
            <person name="Wylensek D."/>
            <person name="Hitch T.C.A."/>
            <person name="Clavel T."/>
        </authorList>
    </citation>
    <scope>NUCLEOTIDE SEQUENCE [LARGE SCALE GENOMIC DNA]</scope>
    <source>
        <strain evidence="5 6">BBE-744-WT-12</strain>
    </source>
</reference>
<dbReference type="InterPro" id="IPR009057">
    <property type="entry name" value="Homeodomain-like_sf"/>
</dbReference>
<sequence length="290" mass="32495">MESLYGNEWKDRLEDRLTPEQAAALAEVLAAPDPLVLNISQWHCTTGWQVPPRRIGDSLILIVKSGRVQVRIEDGEAILESGGCALIPENALHCYELAPGCEACTNYVLHLLPLQLQAEHLFSGFSSLFRKLRHPEAFFEQLELGIALRNSSRQRSAAFVGSLIRILEREAILAGEFRGRGEGGIDPRIGRALEFIYRNHTAALSVADIAATAGLKEVQFRRVFLRVTGMTPAVYLHRQRLLHAVRLLLRGSAGVREIAEQSGFQSASYFCSSFRKFYRVSPEEFRRAHL</sequence>
<keyword evidence="3" id="KW-0804">Transcription</keyword>
<comment type="caution">
    <text evidence="5">The sequence shown here is derived from an EMBL/GenBank/DDBJ whole genome shotgun (WGS) entry which is preliminary data.</text>
</comment>
<dbReference type="PANTHER" id="PTHR43280">
    <property type="entry name" value="ARAC-FAMILY TRANSCRIPTIONAL REGULATOR"/>
    <property type="match status" value="1"/>
</dbReference>
<evidence type="ECO:0000256" key="1">
    <source>
        <dbReference type="ARBA" id="ARBA00023015"/>
    </source>
</evidence>
<dbReference type="PROSITE" id="PS00041">
    <property type="entry name" value="HTH_ARAC_FAMILY_1"/>
    <property type="match status" value="1"/>
</dbReference>
<dbReference type="AlphaFoldDB" id="A0A844GAF8"/>
<evidence type="ECO:0000313" key="5">
    <source>
        <dbReference type="EMBL" id="MST99511.1"/>
    </source>
</evidence>
<dbReference type="Pfam" id="PF02311">
    <property type="entry name" value="AraC_binding"/>
    <property type="match status" value="1"/>
</dbReference>
<dbReference type="PRINTS" id="PR00032">
    <property type="entry name" value="HTHARAC"/>
</dbReference>
<dbReference type="PROSITE" id="PS01124">
    <property type="entry name" value="HTH_ARAC_FAMILY_2"/>
    <property type="match status" value="1"/>
</dbReference>
<dbReference type="GO" id="GO:0043565">
    <property type="term" value="F:sequence-specific DNA binding"/>
    <property type="evidence" value="ECO:0007669"/>
    <property type="project" value="InterPro"/>
</dbReference>
<keyword evidence="6" id="KW-1185">Reference proteome</keyword>
<accession>A0A844GAF8</accession>
<evidence type="ECO:0000259" key="4">
    <source>
        <dbReference type="PROSITE" id="PS01124"/>
    </source>
</evidence>
<evidence type="ECO:0000313" key="6">
    <source>
        <dbReference type="Proteomes" id="UP000435649"/>
    </source>
</evidence>
<proteinExistence type="predicted"/>
<dbReference type="InterPro" id="IPR018062">
    <property type="entry name" value="HTH_AraC-typ_CS"/>
</dbReference>
<dbReference type="InterPro" id="IPR037923">
    <property type="entry name" value="HTH-like"/>
</dbReference>
<name>A0A844GAF8_9BACT</name>
<dbReference type="SMART" id="SM00342">
    <property type="entry name" value="HTH_ARAC"/>
    <property type="match status" value="1"/>
</dbReference>
<organism evidence="5 6">
    <name type="scientific">Victivallis lenta</name>
    <dbReference type="NCBI Taxonomy" id="2606640"/>
    <lineage>
        <taxon>Bacteria</taxon>
        <taxon>Pseudomonadati</taxon>
        <taxon>Lentisphaerota</taxon>
        <taxon>Lentisphaeria</taxon>
        <taxon>Victivallales</taxon>
        <taxon>Victivallaceae</taxon>
        <taxon>Victivallis</taxon>
    </lineage>
</organism>
<dbReference type="EMBL" id="VUNS01000039">
    <property type="protein sequence ID" value="MST99511.1"/>
    <property type="molecule type" value="Genomic_DNA"/>
</dbReference>
<dbReference type="InterPro" id="IPR003313">
    <property type="entry name" value="AraC-bd"/>
</dbReference>
<feature type="domain" description="HTH araC/xylS-type" evidence="4">
    <location>
        <begin position="190"/>
        <end position="288"/>
    </location>
</feature>
<keyword evidence="1" id="KW-0805">Transcription regulation</keyword>
<dbReference type="Pfam" id="PF12833">
    <property type="entry name" value="HTH_18"/>
    <property type="match status" value="1"/>
</dbReference>
<gene>
    <name evidence="5" type="ORF">FYJ85_21005</name>
</gene>
<dbReference type="PANTHER" id="PTHR43280:SF2">
    <property type="entry name" value="HTH-TYPE TRANSCRIPTIONAL REGULATOR EXSA"/>
    <property type="match status" value="1"/>
</dbReference>
<keyword evidence="2" id="KW-0238">DNA-binding</keyword>
<dbReference type="GO" id="GO:0003700">
    <property type="term" value="F:DNA-binding transcription factor activity"/>
    <property type="evidence" value="ECO:0007669"/>
    <property type="project" value="InterPro"/>
</dbReference>
<dbReference type="Gene3D" id="1.10.10.60">
    <property type="entry name" value="Homeodomain-like"/>
    <property type="match status" value="2"/>
</dbReference>
<evidence type="ECO:0000256" key="2">
    <source>
        <dbReference type="ARBA" id="ARBA00023125"/>
    </source>
</evidence>
<dbReference type="SUPFAM" id="SSF46689">
    <property type="entry name" value="Homeodomain-like"/>
    <property type="match status" value="2"/>
</dbReference>
<dbReference type="RefSeq" id="WP_154420686.1">
    <property type="nucleotide sequence ID" value="NZ_VUNS01000039.1"/>
</dbReference>
<dbReference type="InterPro" id="IPR020449">
    <property type="entry name" value="Tscrpt_reg_AraC-type_HTH"/>
</dbReference>
<evidence type="ECO:0000256" key="3">
    <source>
        <dbReference type="ARBA" id="ARBA00023163"/>
    </source>
</evidence>